<dbReference type="SUPFAM" id="SSF160544">
    <property type="entry name" value="EscU C-terminal domain-like"/>
    <property type="match status" value="1"/>
</dbReference>
<evidence type="ECO:0000256" key="2">
    <source>
        <dbReference type="ARBA" id="ARBA00010690"/>
    </source>
</evidence>
<evidence type="ECO:0000256" key="7">
    <source>
        <dbReference type="ARBA" id="ARBA00022795"/>
    </source>
</evidence>
<feature type="transmembrane region" description="Helical" evidence="13">
    <location>
        <begin position="95"/>
        <end position="116"/>
    </location>
</feature>
<evidence type="ECO:0000256" key="12">
    <source>
        <dbReference type="ARBA" id="ARBA00025078"/>
    </source>
</evidence>
<evidence type="ECO:0000256" key="5">
    <source>
        <dbReference type="ARBA" id="ARBA00022475"/>
    </source>
</evidence>
<dbReference type="PANTHER" id="PTHR30531">
    <property type="entry name" value="FLAGELLAR BIOSYNTHETIC PROTEIN FLHB"/>
    <property type="match status" value="1"/>
</dbReference>
<evidence type="ECO:0000313" key="17">
    <source>
        <dbReference type="Proteomes" id="UP000004671"/>
    </source>
</evidence>
<evidence type="ECO:0000256" key="4">
    <source>
        <dbReference type="ARBA" id="ARBA00022448"/>
    </source>
</evidence>
<dbReference type="Proteomes" id="UP000004671">
    <property type="component" value="Chromosome"/>
</dbReference>
<keyword evidence="7 13" id="KW-1005">Bacterial flagellum biogenesis</keyword>
<keyword evidence="16" id="KW-0966">Cell projection</keyword>
<dbReference type="EMBL" id="CM001402">
    <property type="protein sequence ID" value="EHO42262.1"/>
    <property type="molecule type" value="Genomic_DNA"/>
</dbReference>
<dbReference type="Gene3D" id="3.40.1690.10">
    <property type="entry name" value="secretion proteins EscU"/>
    <property type="match status" value="1"/>
</dbReference>
<evidence type="ECO:0000256" key="14">
    <source>
        <dbReference type="SAM" id="MobiDB-lite"/>
    </source>
</evidence>
<dbReference type="Proteomes" id="UP000183868">
    <property type="component" value="Chromosome"/>
</dbReference>
<keyword evidence="6 13" id="KW-0812">Transmembrane</keyword>
<dbReference type="AlphaFoldDB" id="H1XQ11"/>
<keyword evidence="17" id="KW-1185">Reference proteome</keyword>
<dbReference type="KEGG" id="caby:Cabys_1488"/>
<proteinExistence type="inferred from homology"/>
<feature type="region of interest" description="Disordered" evidence="14">
    <location>
        <begin position="1"/>
        <end position="26"/>
    </location>
</feature>
<keyword evidence="4 13" id="KW-0813">Transport</keyword>
<dbReference type="InParanoid" id="H1XQ11"/>
<feature type="transmembrane region" description="Helical" evidence="13">
    <location>
        <begin position="32"/>
        <end position="52"/>
    </location>
</feature>
<dbReference type="OrthoDB" id="9807950at2"/>
<evidence type="ECO:0000256" key="9">
    <source>
        <dbReference type="ARBA" id="ARBA00022989"/>
    </source>
</evidence>
<dbReference type="FunCoup" id="H1XQ11">
    <property type="interactions" value="75"/>
</dbReference>
<organism evidence="16 17">
    <name type="scientific">Caldithrix abyssi DSM 13497</name>
    <dbReference type="NCBI Taxonomy" id="880073"/>
    <lineage>
        <taxon>Bacteria</taxon>
        <taxon>Pseudomonadati</taxon>
        <taxon>Calditrichota</taxon>
        <taxon>Calditrichia</taxon>
        <taxon>Calditrichales</taxon>
        <taxon>Calditrichaceae</taxon>
        <taxon>Caldithrix</taxon>
    </lineage>
</organism>
<reference evidence="16 17" key="1">
    <citation type="submission" date="2011-09" db="EMBL/GenBank/DDBJ databases">
        <title>The permanent draft genome of Caldithrix abyssi DSM 13497.</title>
        <authorList>
            <consortium name="US DOE Joint Genome Institute (JGI-PGF)"/>
            <person name="Lucas S."/>
            <person name="Han J."/>
            <person name="Lapidus A."/>
            <person name="Bruce D."/>
            <person name="Goodwin L."/>
            <person name="Pitluck S."/>
            <person name="Peters L."/>
            <person name="Kyrpides N."/>
            <person name="Mavromatis K."/>
            <person name="Ivanova N."/>
            <person name="Mikhailova N."/>
            <person name="Chertkov O."/>
            <person name="Detter J.C."/>
            <person name="Tapia R."/>
            <person name="Han C."/>
            <person name="Land M."/>
            <person name="Hauser L."/>
            <person name="Markowitz V."/>
            <person name="Cheng J.-F."/>
            <person name="Hugenholtz P."/>
            <person name="Woyke T."/>
            <person name="Wu D."/>
            <person name="Spring S."/>
            <person name="Brambilla E."/>
            <person name="Klenk H.-P."/>
            <person name="Eisen J.A."/>
        </authorList>
    </citation>
    <scope>NUCLEOTIDE SEQUENCE [LARGE SCALE GENOMIC DNA]</scope>
    <source>
        <strain evidence="16 17">DSM 13497</strain>
    </source>
</reference>
<evidence type="ECO:0000313" key="18">
    <source>
        <dbReference type="Proteomes" id="UP000183868"/>
    </source>
</evidence>
<evidence type="ECO:0000256" key="1">
    <source>
        <dbReference type="ARBA" id="ARBA00004651"/>
    </source>
</evidence>
<accession>H1XQ11</accession>
<keyword evidence="16" id="KW-0969">Cilium</keyword>
<dbReference type="Pfam" id="PF01312">
    <property type="entry name" value="Bac_export_2"/>
    <property type="match status" value="1"/>
</dbReference>
<evidence type="ECO:0000256" key="3">
    <source>
        <dbReference type="ARBA" id="ARBA00021622"/>
    </source>
</evidence>
<keyword evidence="10 13" id="KW-0472">Membrane</keyword>
<name>H1XQ11_CALAY</name>
<dbReference type="InterPro" id="IPR006135">
    <property type="entry name" value="T3SS_substrate_exporter"/>
</dbReference>
<evidence type="ECO:0000256" key="6">
    <source>
        <dbReference type="ARBA" id="ARBA00022692"/>
    </source>
</evidence>
<evidence type="ECO:0000313" key="16">
    <source>
        <dbReference type="EMBL" id="EHO42262.1"/>
    </source>
</evidence>
<dbReference type="eggNOG" id="COG1377">
    <property type="taxonomic scope" value="Bacteria"/>
</dbReference>
<dbReference type="RefSeq" id="WP_006929546.1">
    <property type="nucleotide sequence ID" value="NZ_CM001402.1"/>
</dbReference>
<evidence type="ECO:0000256" key="13">
    <source>
        <dbReference type="RuleBase" id="RU364091"/>
    </source>
</evidence>
<dbReference type="Gene3D" id="6.10.250.2080">
    <property type="match status" value="1"/>
</dbReference>
<gene>
    <name evidence="15" type="primary">fliR</name>
    <name evidence="15" type="synonym">FlhB</name>
    <name evidence="13" type="synonym">flhB</name>
    <name evidence="15" type="ORF">Cabys_1488</name>
    <name evidence="16" type="ORF">Calab_2652</name>
</gene>
<evidence type="ECO:0000256" key="11">
    <source>
        <dbReference type="ARBA" id="ARBA00023225"/>
    </source>
</evidence>
<sequence length="363" mass="40497" precursor="true">MAETAQERTEQPTPRRREEARQKGDVAKSRELNSVVVLFAGIISLKMTMTAYGNQMGDLLVTLYQDASTWDLTAQSFPHLSLIVLKVFAQLTMPVLLSVMVAGLTINFVQVGPLMASKALKPDFKKLNPFSGIKRMFSLNSLVELLKGIIKISIVALVSYSVVDKYLGEINNYAYLSVSEQIALLASLFLELSVKVGLVLLIMALADFAYQKYQYEKKLKMSKQEVKDESKQYEGNPQIKSAIRSKQMQMARMRMMKEVPEATVVVTNPTHIAIALKYEPKNKQDAPIVVAKGKLKLALRIKEIAKQHGVPVIENKPLARGLYDACEVGREIPAAFYQAVAEVLSQVYKMNKNRLPNLGEING</sequence>
<evidence type="ECO:0000256" key="8">
    <source>
        <dbReference type="ARBA" id="ARBA00022927"/>
    </source>
</evidence>
<comment type="function">
    <text evidence="12 13">Required for formation of the rod structure in the basal body of the flagellar apparatus. Together with FliI and FliH, may constitute the export apparatus of flagellin.</text>
</comment>
<keyword evidence="16" id="KW-0282">Flagellum</keyword>
<feature type="transmembrane region" description="Helical" evidence="13">
    <location>
        <begin position="182"/>
        <end position="210"/>
    </location>
</feature>
<evidence type="ECO:0000256" key="10">
    <source>
        <dbReference type="ARBA" id="ARBA00023136"/>
    </source>
</evidence>
<keyword evidence="11 13" id="KW-1006">Bacterial flagellum protein export</keyword>
<keyword evidence="9 13" id="KW-1133">Transmembrane helix</keyword>
<protein>
    <recommendedName>
        <fullName evidence="3 13">Flagellar biosynthetic protein FlhB</fullName>
    </recommendedName>
</protein>
<dbReference type="GO" id="GO:0005886">
    <property type="term" value="C:plasma membrane"/>
    <property type="evidence" value="ECO:0007669"/>
    <property type="project" value="UniProtKB-SubCell"/>
</dbReference>
<dbReference type="InterPro" id="IPR006136">
    <property type="entry name" value="FlhB"/>
</dbReference>
<dbReference type="PRINTS" id="PR00950">
    <property type="entry name" value="TYPE3IMSPROT"/>
</dbReference>
<dbReference type="NCBIfam" id="TIGR00328">
    <property type="entry name" value="flhB"/>
    <property type="match status" value="1"/>
</dbReference>
<dbReference type="GO" id="GO:0044780">
    <property type="term" value="P:bacterial-type flagellum assembly"/>
    <property type="evidence" value="ECO:0007669"/>
    <property type="project" value="InterPro"/>
</dbReference>
<keyword evidence="8 13" id="KW-0653">Protein transport</keyword>
<feature type="transmembrane region" description="Helical" evidence="13">
    <location>
        <begin position="137"/>
        <end position="162"/>
    </location>
</feature>
<dbReference type="EMBL" id="CP018099">
    <property type="protein sequence ID" value="APF18237.1"/>
    <property type="molecule type" value="Genomic_DNA"/>
</dbReference>
<dbReference type="STRING" id="880073.Cabys_1488"/>
<dbReference type="HOGENOM" id="CLU_041013_1_2_0"/>
<dbReference type="PaxDb" id="880073-Calab_2652"/>
<reference evidence="15 18" key="2">
    <citation type="submission" date="2016-11" db="EMBL/GenBank/DDBJ databases">
        <title>Genomic analysis of Caldithrix abyssi and proposal of a novel bacterial phylum Caldithrichaeota.</title>
        <authorList>
            <person name="Kublanov I."/>
            <person name="Sigalova O."/>
            <person name="Gavrilov S."/>
            <person name="Lebedinsky A."/>
            <person name="Ivanova N."/>
            <person name="Daum C."/>
            <person name="Reddy T."/>
            <person name="Klenk H.P."/>
            <person name="Goker M."/>
            <person name="Reva O."/>
            <person name="Miroshnichenko M."/>
            <person name="Kyprides N."/>
            <person name="Woyke T."/>
            <person name="Gelfand M."/>
        </authorList>
    </citation>
    <scope>NUCLEOTIDE SEQUENCE [LARGE SCALE GENOMIC DNA]</scope>
    <source>
        <strain evidence="15 18">LF13</strain>
    </source>
</reference>
<dbReference type="PANTHER" id="PTHR30531:SF12">
    <property type="entry name" value="FLAGELLAR BIOSYNTHETIC PROTEIN FLHB"/>
    <property type="match status" value="1"/>
</dbReference>
<dbReference type="GO" id="GO:0009306">
    <property type="term" value="P:protein secretion"/>
    <property type="evidence" value="ECO:0007669"/>
    <property type="project" value="InterPro"/>
</dbReference>
<evidence type="ECO:0000313" key="15">
    <source>
        <dbReference type="EMBL" id="APF18237.1"/>
    </source>
</evidence>
<comment type="subcellular location">
    <subcellularLocation>
        <location evidence="1">Cell membrane</location>
        <topology evidence="1">Multi-pass membrane protein</topology>
    </subcellularLocation>
</comment>
<dbReference type="InterPro" id="IPR029025">
    <property type="entry name" value="T3SS_substrate_exporter_C"/>
</dbReference>
<keyword evidence="5 13" id="KW-1003">Cell membrane</keyword>
<comment type="similarity">
    <text evidence="2 13">Belongs to the type III secretion exporter family.</text>
</comment>